<dbReference type="InterPro" id="IPR013103">
    <property type="entry name" value="RVT_2"/>
</dbReference>
<evidence type="ECO:0000313" key="4">
    <source>
        <dbReference type="Proteomes" id="UP001209570"/>
    </source>
</evidence>
<sequence>MAGATFHVIMGDSDASSSSAIVPRTTNDRPTENRLVFSGGSSRPRSAAFQPTRLLTDGGATDAPAAGQDHHDPEPETKRQRLDEYEIALLASDLPTSYAEAMASPEAKNWKEAIRSEIKSHIRNHTWDMVMRPWDGRVIDSKWVFARKYDEHGNIARDKARLVARGYLQMRGVDYMETF</sequence>
<dbReference type="AlphaFoldDB" id="A0AAD5L8M9"/>
<feature type="compositionally biased region" description="Low complexity" evidence="1">
    <location>
        <begin position="56"/>
        <end position="67"/>
    </location>
</feature>
<organism evidence="3 4">
    <name type="scientific">Pythium insidiosum</name>
    <name type="common">Pythiosis disease agent</name>
    <dbReference type="NCBI Taxonomy" id="114742"/>
    <lineage>
        <taxon>Eukaryota</taxon>
        <taxon>Sar</taxon>
        <taxon>Stramenopiles</taxon>
        <taxon>Oomycota</taxon>
        <taxon>Peronosporomycetes</taxon>
        <taxon>Pythiales</taxon>
        <taxon>Pythiaceae</taxon>
        <taxon>Pythium</taxon>
    </lineage>
</organism>
<reference evidence="3" key="1">
    <citation type="submission" date="2021-12" db="EMBL/GenBank/DDBJ databases">
        <title>Prjna785345.</title>
        <authorList>
            <person name="Rujirawat T."/>
            <person name="Krajaejun T."/>
        </authorList>
    </citation>
    <scope>NUCLEOTIDE SEQUENCE</scope>
    <source>
        <strain evidence="3">Pi057C3</strain>
    </source>
</reference>
<dbReference type="EMBL" id="JAKCXM010002185">
    <property type="protein sequence ID" value="KAJ0390391.1"/>
    <property type="molecule type" value="Genomic_DNA"/>
</dbReference>
<evidence type="ECO:0000256" key="1">
    <source>
        <dbReference type="SAM" id="MobiDB-lite"/>
    </source>
</evidence>
<keyword evidence="4" id="KW-1185">Reference proteome</keyword>
<accession>A0AAD5L8M9</accession>
<feature type="region of interest" description="Disordered" evidence="1">
    <location>
        <begin position="1"/>
        <end position="80"/>
    </location>
</feature>
<proteinExistence type="predicted"/>
<evidence type="ECO:0000313" key="3">
    <source>
        <dbReference type="EMBL" id="KAJ0390391.1"/>
    </source>
</evidence>
<evidence type="ECO:0000259" key="2">
    <source>
        <dbReference type="Pfam" id="PF07727"/>
    </source>
</evidence>
<gene>
    <name evidence="3" type="ORF">P43SY_012050</name>
</gene>
<name>A0AAD5L8M9_PYTIN</name>
<feature type="domain" description="Reverse transcriptase Ty1/copia-type" evidence="2">
    <location>
        <begin position="124"/>
        <end position="179"/>
    </location>
</feature>
<comment type="caution">
    <text evidence="3">The sequence shown here is derived from an EMBL/GenBank/DDBJ whole genome shotgun (WGS) entry which is preliminary data.</text>
</comment>
<feature type="compositionally biased region" description="Basic and acidic residues" evidence="1">
    <location>
        <begin position="68"/>
        <end position="80"/>
    </location>
</feature>
<dbReference type="Proteomes" id="UP001209570">
    <property type="component" value="Unassembled WGS sequence"/>
</dbReference>
<dbReference type="Pfam" id="PF07727">
    <property type="entry name" value="RVT_2"/>
    <property type="match status" value="1"/>
</dbReference>
<protein>
    <recommendedName>
        <fullName evidence="2">Reverse transcriptase Ty1/copia-type domain-containing protein</fullName>
    </recommendedName>
</protein>